<reference evidence="3" key="1">
    <citation type="journal article" date="2014" name="Int. J. Syst. Evol. Microbiol.">
        <title>Complete genome sequence of Corynebacterium casei LMG S-19264T (=DSM 44701T), isolated from a smear-ripened cheese.</title>
        <authorList>
            <consortium name="US DOE Joint Genome Institute (JGI-PGF)"/>
            <person name="Walter F."/>
            <person name="Albersmeier A."/>
            <person name="Kalinowski J."/>
            <person name="Ruckert C."/>
        </authorList>
    </citation>
    <scope>NUCLEOTIDE SEQUENCE</scope>
    <source>
        <strain evidence="3">CGMCC 1.15178</strain>
    </source>
</reference>
<evidence type="ECO:0000259" key="2">
    <source>
        <dbReference type="Pfam" id="PF00535"/>
    </source>
</evidence>
<name>A0A916YLD9_9BACL</name>
<evidence type="ECO:0000256" key="1">
    <source>
        <dbReference type="SAM" id="MobiDB-lite"/>
    </source>
</evidence>
<feature type="region of interest" description="Disordered" evidence="1">
    <location>
        <begin position="279"/>
        <end position="299"/>
    </location>
</feature>
<dbReference type="AlphaFoldDB" id="A0A916YLD9"/>
<accession>A0A916YLD9</accession>
<keyword evidence="4" id="KW-1185">Reference proteome</keyword>
<dbReference type="SUPFAM" id="SSF53448">
    <property type="entry name" value="Nucleotide-diphospho-sugar transferases"/>
    <property type="match status" value="1"/>
</dbReference>
<organism evidence="3 4">
    <name type="scientific">Paenibacillus nasutitermitis</name>
    <dbReference type="NCBI Taxonomy" id="1652958"/>
    <lineage>
        <taxon>Bacteria</taxon>
        <taxon>Bacillati</taxon>
        <taxon>Bacillota</taxon>
        <taxon>Bacilli</taxon>
        <taxon>Bacillales</taxon>
        <taxon>Paenibacillaceae</taxon>
        <taxon>Paenibacillus</taxon>
    </lineage>
</organism>
<feature type="domain" description="Glycosyltransferase 2-like" evidence="2">
    <location>
        <begin position="82"/>
        <end position="188"/>
    </location>
</feature>
<comment type="caution">
    <text evidence="3">The sequence shown here is derived from an EMBL/GenBank/DDBJ whole genome shotgun (WGS) entry which is preliminary data.</text>
</comment>
<evidence type="ECO:0000313" key="3">
    <source>
        <dbReference type="EMBL" id="GGD49822.1"/>
    </source>
</evidence>
<proteinExistence type="predicted"/>
<reference evidence="3" key="2">
    <citation type="submission" date="2020-09" db="EMBL/GenBank/DDBJ databases">
        <authorList>
            <person name="Sun Q."/>
            <person name="Zhou Y."/>
        </authorList>
    </citation>
    <scope>NUCLEOTIDE SEQUENCE</scope>
    <source>
        <strain evidence="3">CGMCC 1.15178</strain>
    </source>
</reference>
<protein>
    <recommendedName>
        <fullName evidence="2">Glycosyltransferase 2-like domain-containing protein</fullName>
    </recommendedName>
</protein>
<dbReference type="Proteomes" id="UP000612456">
    <property type="component" value="Unassembled WGS sequence"/>
</dbReference>
<dbReference type="Pfam" id="PF00535">
    <property type="entry name" value="Glycos_transf_2"/>
    <property type="match status" value="1"/>
</dbReference>
<gene>
    <name evidence="3" type="ORF">GCM10010911_04200</name>
</gene>
<dbReference type="InterPro" id="IPR001173">
    <property type="entry name" value="Glyco_trans_2-like"/>
</dbReference>
<dbReference type="InterPro" id="IPR029044">
    <property type="entry name" value="Nucleotide-diphossugar_trans"/>
</dbReference>
<evidence type="ECO:0000313" key="4">
    <source>
        <dbReference type="Proteomes" id="UP000612456"/>
    </source>
</evidence>
<sequence>MPSLEALKLRMNESWSRRHRLNGRLSDNVLQQGRAYADGFLDELRLSRQSWQPVKLSGSASAIVLAGREGDLKFDCLRELNRLPLQEIIVVLEDAAGRDYDALRALPGITVVHVGTALQRDSGRSIGARLLRTDTMLFCDAHAPIPAERLAYLLAAVDSGADVAISETTDALGVFRKWDELSRVKAFVNWSLGRPDLLANSNSELPNAWSRRAVNLVGEAALSLPPVAQQTALYHQLNIVVCRNVHPVGNLRESGGLGVNSLAAFGHLAALKAAMDHRGGRLSHPDRVRRRGAAGGAAH</sequence>
<dbReference type="EMBL" id="BMHP01000001">
    <property type="protein sequence ID" value="GGD49822.1"/>
    <property type="molecule type" value="Genomic_DNA"/>
</dbReference>